<keyword evidence="3" id="KW-0436">Ligase</keyword>
<reference evidence="12" key="1">
    <citation type="submission" date="2017-09" db="EMBL/GenBank/DDBJ databases">
        <title>Depth-based differentiation of microbial function through sediment-hosted aquifers and enrichment of novel symbionts in the deep terrestrial subsurface.</title>
        <authorList>
            <person name="Probst A.J."/>
            <person name="Ladd B."/>
            <person name="Jarett J.K."/>
            <person name="Geller-Mcgrath D.E."/>
            <person name="Sieber C.M.K."/>
            <person name="Emerson J.B."/>
            <person name="Anantharaman K."/>
            <person name="Thomas B.C."/>
            <person name="Malmstrom R."/>
            <person name="Stieglmeier M."/>
            <person name="Klingl A."/>
            <person name="Woyke T."/>
            <person name="Ryan C.M."/>
            <person name="Banfield J.F."/>
        </authorList>
    </citation>
    <scope>NUCLEOTIDE SEQUENCE [LARGE SCALE GENOMIC DNA]</scope>
</reference>
<accession>A0A2H0V321</accession>
<dbReference type="Gene3D" id="3.30.930.10">
    <property type="entry name" value="Bira Bifunctional Protein, Domain 2"/>
    <property type="match status" value="1"/>
</dbReference>
<dbReference type="SUPFAM" id="SSF52954">
    <property type="entry name" value="Class II aaRS ABD-related"/>
    <property type="match status" value="1"/>
</dbReference>
<evidence type="ECO:0000256" key="4">
    <source>
        <dbReference type="ARBA" id="ARBA00022741"/>
    </source>
</evidence>
<evidence type="ECO:0000256" key="6">
    <source>
        <dbReference type="ARBA" id="ARBA00022917"/>
    </source>
</evidence>
<dbReference type="PROSITE" id="PS50862">
    <property type="entry name" value="AA_TRNA_LIGASE_II"/>
    <property type="match status" value="1"/>
</dbReference>
<dbReference type="GO" id="GO:0004827">
    <property type="term" value="F:proline-tRNA ligase activity"/>
    <property type="evidence" value="ECO:0007669"/>
    <property type="project" value="UniProtKB-EC"/>
</dbReference>
<keyword evidence="6" id="KW-0648">Protein biosynthesis</keyword>
<dbReference type="GO" id="GO:0005524">
    <property type="term" value="F:ATP binding"/>
    <property type="evidence" value="ECO:0007669"/>
    <property type="project" value="UniProtKB-KW"/>
</dbReference>
<sequence>MRLSTLFTKTTKDAPKDELSLNARILIQAGFIDKLTAGVYTYLPLGLRVLKKIENIIREEMNRAGGQEVLMPVLSPKKNWETTGRWENFSALFKLYGVDNKEYALNPTHEEIVVPLAQKHVLSYKDLPVYIYQIQNKFRREKRAKSGILRGLEFMMKDMYSFHANEEDLDRFYKEMQKAYFKIFKRCGLLDKTYLTFASGGSFSKYSHEYQTITLAGEDEIYICQDCQIAINKEIADELKNKCPSCESKNLKMEKAIEVGNIFKLATNFSDPFGYQYIDETGKKKPVWMGCYGIGLGRVMGTIAEVCHDDRGIIWPKEVAPFTVHLIQVAAKDAEENNKIKLTAEKVYKDLRENSIEVIFDDRDEGTGAGEKFADADLIGCPIRLVVSERSLDQDSVEVKKRGEEKKELIKIKQVLSLKS</sequence>
<dbReference type="PANTHER" id="PTHR42753:SF2">
    <property type="entry name" value="PROLINE--TRNA LIGASE"/>
    <property type="match status" value="1"/>
</dbReference>
<evidence type="ECO:0000256" key="1">
    <source>
        <dbReference type="ARBA" id="ARBA00012831"/>
    </source>
</evidence>
<dbReference type="InterPro" id="IPR036621">
    <property type="entry name" value="Anticodon-bd_dom_sf"/>
</dbReference>
<dbReference type="InterPro" id="IPR002314">
    <property type="entry name" value="aa-tRNA-synt_IIb"/>
</dbReference>
<proteinExistence type="predicted"/>
<keyword evidence="4" id="KW-0547">Nucleotide-binding</keyword>
<evidence type="ECO:0000256" key="8">
    <source>
        <dbReference type="ARBA" id="ARBA00029731"/>
    </source>
</evidence>
<dbReference type="InterPro" id="IPR044140">
    <property type="entry name" value="ProRS_anticodon_short"/>
</dbReference>
<evidence type="ECO:0000256" key="2">
    <source>
        <dbReference type="ARBA" id="ARBA00019110"/>
    </source>
</evidence>
<dbReference type="InterPro" id="IPR002316">
    <property type="entry name" value="Pro-tRNA-ligase_IIa"/>
</dbReference>
<dbReference type="InterPro" id="IPR050062">
    <property type="entry name" value="Pro-tRNA_synthetase"/>
</dbReference>
<dbReference type="PANTHER" id="PTHR42753">
    <property type="entry name" value="MITOCHONDRIAL RIBOSOME PROTEIN L39/PROLYL-TRNA LIGASE FAMILY MEMBER"/>
    <property type="match status" value="1"/>
</dbReference>
<evidence type="ECO:0000256" key="7">
    <source>
        <dbReference type="ARBA" id="ARBA00023146"/>
    </source>
</evidence>
<dbReference type="Pfam" id="PF00587">
    <property type="entry name" value="tRNA-synt_2b"/>
    <property type="match status" value="1"/>
</dbReference>
<dbReference type="SUPFAM" id="SSF55681">
    <property type="entry name" value="Class II aaRS and biotin synthetases"/>
    <property type="match status" value="1"/>
</dbReference>
<dbReference type="InterPro" id="IPR045864">
    <property type="entry name" value="aa-tRNA-synth_II/BPL/LPL"/>
</dbReference>
<dbReference type="InterPro" id="IPR004154">
    <property type="entry name" value="Anticodon-bd"/>
</dbReference>
<comment type="catalytic activity">
    <reaction evidence="9">
        <text>tRNA(Pro) + L-proline + ATP = L-prolyl-tRNA(Pro) + AMP + diphosphate</text>
        <dbReference type="Rhea" id="RHEA:14305"/>
        <dbReference type="Rhea" id="RHEA-COMP:9700"/>
        <dbReference type="Rhea" id="RHEA-COMP:9702"/>
        <dbReference type="ChEBI" id="CHEBI:30616"/>
        <dbReference type="ChEBI" id="CHEBI:33019"/>
        <dbReference type="ChEBI" id="CHEBI:60039"/>
        <dbReference type="ChEBI" id="CHEBI:78442"/>
        <dbReference type="ChEBI" id="CHEBI:78532"/>
        <dbReference type="ChEBI" id="CHEBI:456215"/>
        <dbReference type="EC" id="6.1.1.15"/>
    </reaction>
</comment>
<organism evidence="11 12">
    <name type="scientific">Candidatus Falkowbacteria bacterium CG10_big_fil_rev_8_21_14_0_10_43_10</name>
    <dbReference type="NCBI Taxonomy" id="1974567"/>
    <lineage>
        <taxon>Bacteria</taxon>
        <taxon>Candidatus Falkowiibacteriota</taxon>
    </lineage>
</organism>
<evidence type="ECO:0000256" key="5">
    <source>
        <dbReference type="ARBA" id="ARBA00022840"/>
    </source>
</evidence>
<evidence type="ECO:0000313" key="12">
    <source>
        <dbReference type="Proteomes" id="UP000228626"/>
    </source>
</evidence>
<keyword evidence="5" id="KW-0067">ATP-binding</keyword>
<name>A0A2H0V321_9BACT</name>
<keyword evidence="7" id="KW-0030">Aminoacyl-tRNA synthetase</keyword>
<dbReference type="EMBL" id="PFAR01000006">
    <property type="protein sequence ID" value="PIR93491.1"/>
    <property type="molecule type" value="Genomic_DNA"/>
</dbReference>
<dbReference type="Gene3D" id="3.40.50.800">
    <property type="entry name" value="Anticodon-binding domain"/>
    <property type="match status" value="1"/>
</dbReference>
<dbReference type="PRINTS" id="PR01046">
    <property type="entry name" value="TRNASYNTHPRO"/>
</dbReference>
<dbReference type="EC" id="6.1.1.15" evidence="1"/>
<dbReference type="GO" id="GO:0006433">
    <property type="term" value="P:prolyl-tRNA aminoacylation"/>
    <property type="evidence" value="ECO:0007669"/>
    <property type="project" value="InterPro"/>
</dbReference>
<dbReference type="AlphaFoldDB" id="A0A2H0V321"/>
<evidence type="ECO:0000259" key="10">
    <source>
        <dbReference type="PROSITE" id="PS50862"/>
    </source>
</evidence>
<feature type="domain" description="Aminoacyl-transfer RNA synthetases class-II family profile" evidence="10">
    <location>
        <begin position="17"/>
        <end position="316"/>
    </location>
</feature>
<comment type="caution">
    <text evidence="11">The sequence shown here is derived from an EMBL/GenBank/DDBJ whole genome shotgun (WGS) entry which is preliminary data.</text>
</comment>
<dbReference type="GO" id="GO:0005829">
    <property type="term" value="C:cytosol"/>
    <property type="evidence" value="ECO:0007669"/>
    <property type="project" value="TreeGrafter"/>
</dbReference>
<gene>
    <name evidence="11" type="ORF">COT99_00510</name>
</gene>
<dbReference type="InterPro" id="IPR006195">
    <property type="entry name" value="aa-tRNA-synth_II"/>
</dbReference>
<dbReference type="Proteomes" id="UP000228626">
    <property type="component" value="Unassembled WGS sequence"/>
</dbReference>
<evidence type="ECO:0000256" key="3">
    <source>
        <dbReference type="ARBA" id="ARBA00022598"/>
    </source>
</evidence>
<protein>
    <recommendedName>
        <fullName evidence="2">Proline--tRNA ligase</fullName>
        <ecNumber evidence="1">6.1.1.15</ecNumber>
    </recommendedName>
    <alternativeName>
        <fullName evidence="8">Prolyl-tRNA synthetase</fullName>
    </alternativeName>
</protein>
<evidence type="ECO:0000313" key="11">
    <source>
        <dbReference type="EMBL" id="PIR93491.1"/>
    </source>
</evidence>
<dbReference type="CDD" id="cd00861">
    <property type="entry name" value="ProRS_anticodon_short"/>
    <property type="match status" value="1"/>
</dbReference>
<evidence type="ECO:0000256" key="9">
    <source>
        <dbReference type="ARBA" id="ARBA00047671"/>
    </source>
</evidence>
<dbReference type="Pfam" id="PF03129">
    <property type="entry name" value="HGTP_anticodon"/>
    <property type="match status" value="1"/>
</dbReference>